<evidence type="ECO:0000256" key="1">
    <source>
        <dbReference type="ARBA" id="ARBA00009477"/>
    </source>
</evidence>
<dbReference type="Gene3D" id="2.40.30.170">
    <property type="match status" value="1"/>
</dbReference>
<comment type="similarity">
    <text evidence="1">Belongs to the membrane fusion protein (MFP) (TC 8.A.1) family.</text>
</comment>
<dbReference type="InterPro" id="IPR006143">
    <property type="entry name" value="RND_pump_MFP"/>
</dbReference>
<evidence type="ECO:0000256" key="2">
    <source>
        <dbReference type="SAM" id="Coils"/>
    </source>
</evidence>
<dbReference type="Gene3D" id="1.10.287.470">
    <property type="entry name" value="Helix hairpin bin"/>
    <property type="match status" value="1"/>
</dbReference>
<dbReference type="SUPFAM" id="SSF111369">
    <property type="entry name" value="HlyD-like secretion proteins"/>
    <property type="match status" value="1"/>
</dbReference>
<dbReference type="Pfam" id="PF25973">
    <property type="entry name" value="BSH_CzcB"/>
    <property type="match status" value="1"/>
</dbReference>
<name>A0ABW3GSH0_9FLAO</name>
<evidence type="ECO:0000313" key="5">
    <source>
        <dbReference type="EMBL" id="MFD0933561.1"/>
    </source>
</evidence>
<comment type="caution">
    <text evidence="5">The sequence shown here is derived from an EMBL/GenBank/DDBJ whole genome shotgun (WGS) entry which is preliminary data.</text>
</comment>
<dbReference type="NCBIfam" id="TIGR01730">
    <property type="entry name" value="RND_mfp"/>
    <property type="match status" value="1"/>
</dbReference>
<dbReference type="RefSeq" id="WP_379658853.1">
    <property type="nucleotide sequence ID" value="NZ_JBHTIV010000023.1"/>
</dbReference>
<dbReference type="PANTHER" id="PTHR30469">
    <property type="entry name" value="MULTIDRUG RESISTANCE PROTEIN MDTA"/>
    <property type="match status" value="1"/>
</dbReference>
<dbReference type="PANTHER" id="PTHR30469:SF15">
    <property type="entry name" value="HLYD FAMILY OF SECRETION PROTEINS"/>
    <property type="match status" value="1"/>
</dbReference>
<protein>
    <submittedName>
        <fullName evidence="5">Efflux RND transporter periplasmic adaptor subunit</fullName>
    </submittedName>
</protein>
<feature type="domain" description="CzcB-like barrel-sandwich hybrid" evidence="4">
    <location>
        <begin position="61"/>
        <end position="192"/>
    </location>
</feature>
<feature type="signal peptide" evidence="3">
    <location>
        <begin position="1"/>
        <end position="20"/>
    </location>
</feature>
<gene>
    <name evidence="5" type="ORF">ACFQ0R_13230</name>
</gene>
<organism evidence="5 6">
    <name type="scientific">Psychroflexus salinarum</name>
    <dbReference type="NCBI Taxonomy" id="546024"/>
    <lineage>
        <taxon>Bacteria</taxon>
        <taxon>Pseudomonadati</taxon>
        <taxon>Bacteroidota</taxon>
        <taxon>Flavobacteriia</taxon>
        <taxon>Flavobacteriales</taxon>
        <taxon>Flavobacteriaceae</taxon>
        <taxon>Psychroflexus</taxon>
    </lineage>
</organism>
<dbReference type="Gene3D" id="2.40.50.100">
    <property type="match status" value="1"/>
</dbReference>
<sequence>MKTKLLPIFFISFFSLSLMSCGEETQSEKSQPEVVNVEVQNPVTSLPQLLTHKGKIRSSKSVNIQSRASSYVDKILVEVGDEVKENQLLVKLNSDDLISKQAQLSAKLEEVKATLENAEKDYERYKNLRKKNSVSEKELESIRLKYNSVKSQKAAVESQLNEVESELKYFNIRAPFEGLITSKSAQEGDLANPQYPILQMEVDNAFEFHFSVSERAIPALRKGQLATVKVSNDGQVIDAQISEISSSSLNSGGQYLVKAKLINENNIELFSGQQAEIQLVTDVLDQGVFIPKPALMRRGSLQGLFVVSPDNKAMLRWVEVGADYGEHIEILSGLSEAEPVVISADSKLYNGINVNY</sequence>
<dbReference type="Gene3D" id="2.40.420.20">
    <property type="match status" value="1"/>
</dbReference>
<dbReference type="EMBL" id="JBHTIV010000023">
    <property type="protein sequence ID" value="MFD0933561.1"/>
    <property type="molecule type" value="Genomic_DNA"/>
</dbReference>
<evidence type="ECO:0000259" key="4">
    <source>
        <dbReference type="Pfam" id="PF25973"/>
    </source>
</evidence>
<dbReference type="PROSITE" id="PS51257">
    <property type="entry name" value="PROKAR_LIPOPROTEIN"/>
    <property type="match status" value="1"/>
</dbReference>
<evidence type="ECO:0000313" key="6">
    <source>
        <dbReference type="Proteomes" id="UP001597049"/>
    </source>
</evidence>
<accession>A0ABW3GSH0</accession>
<keyword evidence="3" id="KW-0732">Signal</keyword>
<keyword evidence="2" id="KW-0175">Coiled coil</keyword>
<keyword evidence="6" id="KW-1185">Reference proteome</keyword>
<dbReference type="Proteomes" id="UP001597049">
    <property type="component" value="Unassembled WGS sequence"/>
</dbReference>
<feature type="coiled-coil region" evidence="2">
    <location>
        <begin position="101"/>
        <end position="166"/>
    </location>
</feature>
<reference evidence="6" key="1">
    <citation type="journal article" date="2019" name="Int. J. Syst. Evol. Microbiol.">
        <title>The Global Catalogue of Microorganisms (GCM) 10K type strain sequencing project: providing services to taxonomists for standard genome sequencing and annotation.</title>
        <authorList>
            <consortium name="The Broad Institute Genomics Platform"/>
            <consortium name="The Broad Institute Genome Sequencing Center for Infectious Disease"/>
            <person name="Wu L."/>
            <person name="Ma J."/>
        </authorList>
    </citation>
    <scope>NUCLEOTIDE SEQUENCE [LARGE SCALE GENOMIC DNA]</scope>
    <source>
        <strain evidence="6">CCUG 56752</strain>
    </source>
</reference>
<evidence type="ECO:0000256" key="3">
    <source>
        <dbReference type="SAM" id="SignalP"/>
    </source>
</evidence>
<proteinExistence type="inferred from homology"/>
<dbReference type="InterPro" id="IPR058647">
    <property type="entry name" value="BSH_CzcB-like"/>
</dbReference>
<feature type="chain" id="PRO_5045143143" evidence="3">
    <location>
        <begin position="21"/>
        <end position="356"/>
    </location>
</feature>